<dbReference type="OrthoDB" id="1696280at2759"/>
<keyword evidence="2" id="KW-1185">Reference proteome</keyword>
<name>A0A9W9YGK5_9CNID</name>
<evidence type="ECO:0000313" key="2">
    <source>
        <dbReference type="Proteomes" id="UP001163046"/>
    </source>
</evidence>
<dbReference type="EMBL" id="MU827778">
    <property type="protein sequence ID" value="KAJ7340275.1"/>
    <property type="molecule type" value="Genomic_DNA"/>
</dbReference>
<dbReference type="AlphaFoldDB" id="A0A9W9YGK5"/>
<comment type="caution">
    <text evidence="1">The sequence shown here is derived from an EMBL/GenBank/DDBJ whole genome shotgun (WGS) entry which is preliminary data.</text>
</comment>
<organism evidence="1 2">
    <name type="scientific">Desmophyllum pertusum</name>
    <dbReference type="NCBI Taxonomy" id="174260"/>
    <lineage>
        <taxon>Eukaryota</taxon>
        <taxon>Metazoa</taxon>
        <taxon>Cnidaria</taxon>
        <taxon>Anthozoa</taxon>
        <taxon>Hexacorallia</taxon>
        <taxon>Scleractinia</taxon>
        <taxon>Caryophylliina</taxon>
        <taxon>Caryophylliidae</taxon>
        <taxon>Desmophyllum</taxon>
    </lineage>
</organism>
<gene>
    <name evidence="1" type="ORF">OS493_003007</name>
</gene>
<dbReference type="Gene3D" id="3.90.226.10">
    <property type="entry name" value="2-enoyl-CoA Hydratase, Chain A, domain 1"/>
    <property type="match status" value="1"/>
</dbReference>
<proteinExistence type="predicted"/>
<reference evidence="1" key="1">
    <citation type="submission" date="2023-01" db="EMBL/GenBank/DDBJ databases">
        <title>Genome assembly of the deep-sea coral Lophelia pertusa.</title>
        <authorList>
            <person name="Herrera S."/>
            <person name="Cordes E."/>
        </authorList>
    </citation>
    <scope>NUCLEOTIDE SEQUENCE</scope>
    <source>
        <strain evidence="1">USNM1676648</strain>
        <tissue evidence="1">Polyp</tissue>
    </source>
</reference>
<dbReference type="SUPFAM" id="SSF52096">
    <property type="entry name" value="ClpP/crotonase"/>
    <property type="match status" value="1"/>
</dbReference>
<evidence type="ECO:0000313" key="1">
    <source>
        <dbReference type="EMBL" id="KAJ7340275.1"/>
    </source>
</evidence>
<dbReference type="InterPro" id="IPR029045">
    <property type="entry name" value="ClpP/crotonase-like_dom_sf"/>
</dbReference>
<dbReference type="Proteomes" id="UP001163046">
    <property type="component" value="Unassembled WGS sequence"/>
</dbReference>
<accession>A0A9W9YGK5</accession>
<protein>
    <submittedName>
        <fullName evidence="1">Uncharacterized protein</fullName>
    </submittedName>
</protein>
<sequence>MYGVRRVLSKAKVICPGKELGRSLIFGHHMRCMSSLVNVEKQGNIAILQLNRKPVNSFSMEFLEAITATWTRLRMIRTAKDSSSLLAFQKCTLLA</sequence>